<comment type="similarity">
    <text evidence="2">Belongs to the acyltransferase 3 family.</text>
</comment>
<comment type="subcellular location">
    <subcellularLocation>
        <location evidence="1">Cell membrane</location>
        <topology evidence="1">Multi-pass membrane protein</topology>
    </subcellularLocation>
</comment>
<proteinExistence type="inferred from homology"/>
<keyword evidence="9" id="KW-0808">Transferase</keyword>
<evidence type="ECO:0000256" key="3">
    <source>
        <dbReference type="ARBA" id="ARBA00022475"/>
    </source>
</evidence>
<accession>A0ABS8DDN0</accession>
<keyword evidence="10" id="KW-1185">Reference proteome</keyword>
<evidence type="ECO:0000256" key="2">
    <source>
        <dbReference type="ARBA" id="ARBA00007400"/>
    </source>
</evidence>
<feature type="transmembrane region" description="Helical" evidence="7">
    <location>
        <begin position="306"/>
        <end position="325"/>
    </location>
</feature>
<sequence>MEKKRIEWLDAAKGIGIILVVLGHAIITPIRNTGSVSLFLFNIIYYFHMPFMIYLSGAAYEQFESTKKQSLNTFVTKKFKRLMCPYIVWSILNNGGMLLLSYAPFVQKLGLKPMSVVEECLKIFKGYGTYSVHLWYLYALFCIQVLSGVLSRNSRLLSTGGAVLVYIIRNIYRTAFNSGSLYVLKDICSLWIWFEMGRLHMQAVRRMKTGHRTTMLVLGLTYVTVDLLFIPTVEHNVLFGAHALIKVLMIWSIIIGLTGISERCGTWWNKVLAFIGCRSFDIYILHQPVLCVGLSTIAYRITGEKISVIVGVVASLIVPTCLHYGKCVFQSKRTKPV</sequence>
<dbReference type="PANTHER" id="PTHR40074:SF2">
    <property type="entry name" value="O-ACETYLTRANSFERASE WECH"/>
    <property type="match status" value="1"/>
</dbReference>
<gene>
    <name evidence="9" type="ORF">LIZ65_04385</name>
</gene>
<feature type="transmembrane region" description="Helical" evidence="7">
    <location>
        <begin position="12"/>
        <end position="30"/>
    </location>
</feature>
<keyword evidence="4 7" id="KW-0812">Transmembrane</keyword>
<feature type="transmembrane region" description="Helical" evidence="7">
    <location>
        <begin position="36"/>
        <end position="60"/>
    </location>
</feature>
<evidence type="ECO:0000256" key="4">
    <source>
        <dbReference type="ARBA" id="ARBA00022692"/>
    </source>
</evidence>
<name>A0ABS8DDN0_9FIRM</name>
<dbReference type="PANTHER" id="PTHR40074">
    <property type="entry name" value="O-ACETYLTRANSFERASE WECH"/>
    <property type="match status" value="1"/>
</dbReference>
<reference evidence="9 10" key="1">
    <citation type="submission" date="2021-10" db="EMBL/GenBank/DDBJ databases">
        <title>Collection of gut derived symbiotic bacterial strains cultured from healthy donors.</title>
        <authorList>
            <person name="Lin H."/>
            <person name="Littmann E."/>
            <person name="Kohout C."/>
            <person name="Pamer E.G."/>
        </authorList>
    </citation>
    <scope>NUCLEOTIDE SEQUENCE [LARGE SCALE GENOMIC DNA]</scope>
    <source>
        <strain evidence="9 10">DFI.1.165</strain>
    </source>
</reference>
<evidence type="ECO:0000313" key="10">
    <source>
        <dbReference type="Proteomes" id="UP001299546"/>
    </source>
</evidence>
<feature type="transmembrane region" description="Helical" evidence="7">
    <location>
        <begin position="280"/>
        <end position="300"/>
    </location>
</feature>
<evidence type="ECO:0000259" key="8">
    <source>
        <dbReference type="Pfam" id="PF01757"/>
    </source>
</evidence>
<evidence type="ECO:0000256" key="1">
    <source>
        <dbReference type="ARBA" id="ARBA00004651"/>
    </source>
</evidence>
<keyword evidence="6 7" id="KW-0472">Membrane</keyword>
<keyword evidence="3" id="KW-1003">Cell membrane</keyword>
<evidence type="ECO:0000256" key="5">
    <source>
        <dbReference type="ARBA" id="ARBA00022989"/>
    </source>
</evidence>
<dbReference type="InterPro" id="IPR002656">
    <property type="entry name" value="Acyl_transf_3_dom"/>
</dbReference>
<feature type="transmembrane region" description="Helical" evidence="7">
    <location>
        <begin position="86"/>
        <end position="107"/>
    </location>
</feature>
<evidence type="ECO:0000256" key="7">
    <source>
        <dbReference type="SAM" id="Phobius"/>
    </source>
</evidence>
<dbReference type="Proteomes" id="UP001299546">
    <property type="component" value="Unassembled WGS sequence"/>
</dbReference>
<comment type="caution">
    <text evidence="9">The sequence shown here is derived from an EMBL/GenBank/DDBJ whole genome shotgun (WGS) entry which is preliminary data.</text>
</comment>
<dbReference type="GO" id="GO:0016746">
    <property type="term" value="F:acyltransferase activity"/>
    <property type="evidence" value="ECO:0007669"/>
    <property type="project" value="UniProtKB-KW"/>
</dbReference>
<organism evidence="9 10">
    <name type="scientific">Bariatricus massiliensis</name>
    <dbReference type="NCBI Taxonomy" id="1745713"/>
    <lineage>
        <taxon>Bacteria</taxon>
        <taxon>Bacillati</taxon>
        <taxon>Bacillota</taxon>
        <taxon>Clostridia</taxon>
        <taxon>Lachnospirales</taxon>
        <taxon>Lachnospiraceae</taxon>
        <taxon>Bariatricus</taxon>
    </lineage>
</organism>
<evidence type="ECO:0000256" key="6">
    <source>
        <dbReference type="ARBA" id="ARBA00023136"/>
    </source>
</evidence>
<dbReference type="Pfam" id="PF01757">
    <property type="entry name" value="Acyl_transf_3"/>
    <property type="match status" value="1"/>
</dbReference>
<feature type="domain" description="Acyltransferase 3" evidence="8">
    <location>
        <begin position="7"/>
        <end position="320"/>
    </location>
</feature>
<feature type="transmembrane region" description="Helical" evidence="7">
    <location>
        <begin position="215"/>
        <end position="233"/>
    </location>
</feature>
<evidence type="ECO:0000313" key="9">
    <source>
        <dbReference type="EMBL" id="MCB7386518.1"/>
    </source>
</evidence>
<keyword evidence="9" id="KW-0012">Acyltransferase</keyword>
<feature type="transmembrane region" description="Helical" evidence="7">
    <location>
        <begin position="239"/>
        <end position="260"/>
    </location>
</feature>
<protein>
    <submittedName>
        <fullName evidence="9">Acyltransferase</fullName>
    </submittedName>
</protein>
<dbReference type="RefSeq" id="WP_066736774.1">
    <property type="nucleotide sequence ID" value="NZ_JAJCIQ010000002.1"/>
</dbReference>
<feature type="transmembrane region" description="Helical" evidence="7">
    <location>
        <begin position="127"/>
        <end position="149"/>
    </location>
</feature>
<dbReference type="EMBL" id="JAJCIS010000002">
    <property type="protein sequence ID" value="MCB7386518.1"/>
    <property type="molecule type" value="Genomic_DNA"/>
</dbReference>
<keyword evidence="5 7" id="KW-1133">Transmembrane helix</keyword>